<feature type="domain" description="cDENN" evidence="2">
    <location>
        <begin position="94"/>
        <end position="232"/>
    </location>
</feature>
<name>A0AAV8A7F0_9EUKA</name>
<gene>
    <name evidence="3" type="ORF">M0812_06331</name>
</gene>
<dbReference type="Gene3D" id="3.40.50.11500">
    <property type="match status" value="1"/>
</dbReference>
<dbReference type="Proteomes" id="UP001146793">
    <property type="component" value="Unassembled WGS sequence"/>
</dbReference>
<feature type="region of interest" description="Disordered" evidence="1">
    <location>
        <begin position="492"/>
        <end position="525"/>
    </location>
</feature>
<evidence type="ECO:0000313" key="3">
    <source>
        <dbReference type="EMBL" id="KAJ3450164.1"/>
    </source>
</evidence>
<proteinExistence type="predicted"/>
<accession>A0AAV8A7F0</accession>
<dbReference type="PANTHER" id="PTHR15288:SF20">
    <property type="entry name" value="UDENN DOMAIN-CONTAINING PROTEIN"/>
    <property type="match status" value="1"/>
</dbReference>
<feature type="compositionally biased region" description="Basic residues" evidence="1">
    <location>
        <begin position="510"/>
        <end position="525"/>
    </location>
</feature>
<dbReference type="Pfam" id="PF02141">
    <property type="entry name" value="DENN"/>
    <property type="match status" value="1"/>
</dbReference>
<dbReference type="InterPro" id="IPR001194">
    <property type="entry name" value="cDENN_dom"/>
</dbReference>
<protein>
    <submittedName>
        <fullName evidence="3">Denn (Aex-3) domain-containing protein</fullName>
    </submittedName>
</protein>
<organism evidence="3 4">
    <name type="scientific">Anaeramoeba flamelloides</name>
    <dbReference type="NCBI Taxonomy" id="1746091"/>
    <lineage>
        <taxon>Eukaryota</taxon>
        <taxon>Metamonada</taxon>
        <taxon>Anaeramoebidae</taxon>
        <taxon>Anaeramoeba</taxon>
    </lineage>
</organism>
<dbReference type="InterPro" id="IPR051942">
    <property type="entry name" value="DENN_domain_containing_2"/>
</dbReference>
<dbReference type="PANTHER" id="PTHR15288">
    <property type="entry name" value="DENN DOMAIN-CONTAINING PROTEIN 2"/>
    <property type="match status" value="1"/>
</dbReference>
<evidence type="ECO:0000259" key="2">
    <source>
        <dbReference type="SMART" id="SM00799"/>
    </source>
</evidence>
<evidence type="ECO:0000313" key="4">
    <source>
        <dbReference type="Proteomes" id="UP001146793"/>
    </source>
</evidence>
<dbReference type="InterPro" id="IPR043153">
    <property type="entry name" value="DENN_C"/>
</dbReference>
<evidence type="ECO:0000256" key="1">
    <source>
        <dbReference type="SAM" id="MobiDB-lite"/>
    </source>
</evidence>
<dbReference type="AlphaFoldDB" id="A0AAV8A7F0"/>
<dbReference type="SMART" id="SM00799">
    <property type="entry name" value="DENN"/>
    <property type="match status" value="1"/>
</dbReference>
<reference evidence="3" key="1">
    <citation type="submission" date="2022-08" db="EMBL/GenBank/DDBJ databases">
        <title>Novel sulphate-reducing endosymbionts in the free-living metamonad Anaeramoeba.</title>
        <authorList>
            <person name="Jerlstrom-Hultqvist J."/>
            <person name="Cepicka I."/>
            <person name="Gallot-Lavallee L."/>
            <person name="Salas-Leiva D."/>
            <person name="Curtis B.A."/>
            <person name="Zahonova K."/>
            <person name="Pipaliya S."/>
            <person name="Dacks J."/>
            <person name="Roger A.J."/>
        </authorList>
    </citation>
    <scope>NUCLEOTIDE SEQUENCE</scope>
    <source>
        <strain evidence="3">Busselton2</strain>
    </source>
</reference>
<dbReference type="EMBL" id="JANTQA010000012">
    <property type="protein sequence ID" value="KAJ3450164.1"/>
    <property type="molecule type" value="Genomic_DNA"/>
</dbReference>
<sequence length="525" mass="63667">MFEQFFLIRYDFQPNKNYLDSHYQLLFTYPRKETQKKYESQLFYLKDFCFSDVKRSDFILTKENETQSFIITQYQSGQFLYVFVSRTQDLQANTVDACVFISQYPFQKFFQIALYYCEMKRKISPFMLNHFLYHISKLTLTHLKKEKKLIIPPSRFMDKEDQNKLSNFIHLLIELIKPFKWEFPLISFTPEKLVANIQTPTALIMGIENSVYKNNLQWFSDENFFLFDLDKKNGHFQIQENQQNNNQDNFESIFGDLKNEKQFLKKEINDYKKKNTYIKKINYQKLQLIFQSYINSCLNTFQSIHLKENRLTQVYSCYLTQQKIWIKRGIASFKKDNLKAVWYKYIPEQKRKWVKLSHNLNEDLEIHYYYYLKHFLNKHHNKLSSGIKLDKAHVVNFDSMILSINDHNYPITRSTWFYQQKNIWLPLKEKNSITLEMYFREMHFGKKIFLFDNLIVENITEQYYIAVLGFNRHNLMINTSVCRLVRGYPTEDIPQTKNDKKINKKNTNSKMKKKKKPNKNKKNKK</sequence>
<comment type="caution">
    <text evidence="3">The sequence shown here is derived from an EMBL/GenBank/DDBJ whole genome shotgun (WGS) entry which is preliminary data.</text>
</comment>